<dbReference type="STRING" id="985053.VMUT_0203"/>
<dbReference type="GeneID" id="10287855"/>
<dbReference type="RefSeq" id="WP_013603582.1">
    <property type="nucleotide sequence ID" value="NC_015151.1"/>
</dbReference>
<keyword evidence="1" id="KW-1133">Transmembrane helix</keyword>
<dbReference type="OrthoDB" id="28240at2157"/>
<protein>
    <submittedName>
        <fullName evidence="2">Uncharacterized protein</fullName>
    </submittedName>
</protein>
<gene>
    <name evidence="2" type="ordered locus">VMUT_0203</name>
</gene>
<reference evidence="2 3" key="1">
    <citation type="journal article" date="2011" name="J. Bacteriol.">
        <title>Complete genome sequence of 'Vulcanisaeta moutnovskia' strain 768-28, a novel member of the hyperthermophilic crenarchaeal genus vulcanisaeta.</title>
        <authorList>
            <person name="Gumerov V.M."/>
            <person name="Mardanov A.V."/>
            <person name="Beletsky A.V."/>
            <person name="Prokofeva M.I."/>
            <person name="Bonch-Osmolovskaya E.A."/>
            <person name="Ravin N.V."/>
            <person name="Skryabin K.G."/>
        </authorList>
    </citation>
    <scope>NUCLEOTIDE SEQUENCE [LARGE SCALE GENOMIC DNA]</scope>
    <source>
        <strain evidence="2 3">768-28</strain>
    </source>
</reference>
<dbReference type="Proteomes" id="UP000007485">
    <property type="component" value="Chromosome"/>
</dbReference>
<dbReference type="AlphaFoldDB" id="F0QSZ8"/>
<dbReference type="HOGENOM" id="CLU_1811551_0_0_2"/>
<accession>F0QSZ8</accession>
<name>F0QSZ8_VULM7</name>
<evidence type="ECO:0000313" key="2">
    <source>
        <dbReference type="EMBL" id="ADY00419.1"/>
    </source>
</evidence>
<dbReference type="eggNOG" id="arCOG13880">
    <property type="taxonomic scope" value="Archaea"/>
</dbReference>
<sequence>MSNTECIEDLMNAVMTFYSVAVIEHYMIFLLISKSRSTEGVYDQLLNAVRDHLDKEDRILNNTLRLKECVNGNVASLLNELIKNIQDGITLVNDPEFISNYINDFTIAVKALTKYMLHHEELMSRIINELQENIRRYMRSLT</sequence>
<evidence type="ECO:0000256" key="1">
    <source>
        <dbReference type="SAM" id="Phobius"/>
    </source>
</evidence>
<organism evidence="2 3">
    <name type="scientific">Vulcanisaeta moutnovskia (strain 768-28)</name>
    <dbReference type="NCBI Taxonomy" id="985053"/>
    <lineage>
        <taxon>Archaea</taxon>
        <taxon>Thermoproteota</taxon>
        <taxon>Thermoprotei</taxon>
        <taxon>Thermoproteales</taxon>
        <taxon>Thermoproteaceae</taxon>
        <taxon>Vulcanisaeta</taxon>
    </lineage>
</organism>
<keyword evidence="3" id="KW-1185">Reference proteome</keyword>
<dbReference type="KEGG" id="vmo:VMUT_0203"/>
<feature type="transmembrane region" description="Helical" evidence="1">
    <location>
        <begin position="12"/>
        <end position="32"/>
    </location>
</feature>
<evidence type="ECO:0000313" key="3">
    <source>
        <dbReference type="Proteomes" id="UP000007485"/>
    </source>
</evidence>
<keyword evidence="1" id="KW-0472">Membrane</keyword>
<dbReference type="EMBL" id="CP002529">
    <property type="protein sequence ID" value="ADY00419.1"/>
    <property type="molecule type" value="Genomic_DNA"/>
</dbReference>
<proteinExistence type="predicted"/>
<keyword evidence="1" id="KW-0812">Transmembrane</keyword>